<dbReference type="FunCoup" id="A0A7M7GAX5">
    <property type="interactions" value="33"/>
</dbReference>
<dbReference type="InterPro" id="IPR050468">
    <property type="entry name" value="Cuticle_Struct_Prot"/>
</dbReference>
<evidence type="ECO:0000256" key="4">
    <source>
        <dbReference type="SAM" id="SignalP"/>
    </source>
</evidence>
<dbReference type="AlphaFoldDB" id="A0A7M7GAX5"/>
<dbReference type="RefSeq" id="XP_001600141.2">
    <property type="nucleotide sequence ID" value="XM_001600091.5"/>
</dbReference>
<feature type="region of interest" description="Disordered" evidence="3">
    <location>
        <begin position="19"/>
        <end position="63"/>
    </location>
</feature>
<evidence type="ECO:0000256" key="3">
    <source>
        <dbReference type="SAM" id="MobiDB-lite"/>
    </source>
</evidence>
<dbReference type="InterPro" id="IPR031311">
    <property type="entry name" value="CHIT_BIND_RR_consensus"/>
</dbReference>
<keyword evidence="6" id="KW-1185">Reference proteome</keyword>
<organism evidence="5 6">
    <name type="scientific">Nasonia vitripennis</name>
    <name type="common">Parasitic wasp</name>
    <dbReference type="NCBI Taxonomy" id="7425"/>
    <lineage>
        <taxon>Eukaryota</taxon>
        <taxon>Metazoa</taxon>
        <taxon>Ecdysozoa</taxon>
        <taxon>Arthropoda</taxon>
        <taxon>Hexapoda</taxon>
        <taxon>Insecta</taxon>
        <taxon>Pterygota</taxon>
        <taxon>Neoptera</taxon>
        <taxon>Endopterygota</taxon>
        <taxon>Hymenoptera</taxon>
        <taxon>Apocrita</taxon>
        <taxon>Proctotrupomorpha</taxon>
        <taxon>Chalcidoidea</taxon>
        <taxon>Pteromalidae</taxon>
        <taxon>Pteromalinae</taxon>
        <taxon>Nasonia</taxon>
    </lineage>
</organism>
<dbReference type="GeneID" id="100115411"/>
<protein>
    <submittedName>
        <fullName evidence="5">Uncharacterized protein</fullName>
    </submittedName>
</protein>
<dbReference type="PANTHER" id="PTHR10380:SF173">
    <property type="entry name" value="CUTICULAR PROTEIN 47EF, ISOFORM C-RELATED"/>
    <property type="match status" value="1"/>
</dbReference>
<keyword evidence="4" id="KW-0732">Signal</keyword>
<sequence>MSRLVLVVLAVALAVASSAPTDSSSPVPILRQALDGPNPDGSYNYNYETGDGTKAEESGSLRNVGSENEAIAAQGSYSYTDPEGNVIEVKYIADENGFQPQGAHLPVAPAIPEAIQRALDWIAAHPQPVEEEKNN</sequence>
<dbReference type="PROSITE" id="PS00233">
    <property type="entry name" value="CHIT_BIND_RR_1"/>
    <property type="match status" value="1"/>
</dbReference>
<keyword evidence="1 2" id="KW-0193">Cuticle</keyword>
<dbReference type="Proteomes" id="UP000002358">
    <property type="component" value="Chromosome 1"/>
</dbReference>
<dbReference type="GO" id="GO:0062129">
    <property type="term" value="C:chitin-based extracellular matrix"/>
    <property type="evidence" value="ECO:0007669"/>
    <property type="project" value="TreeGrafter"/>
</dbReference>
<feature type="chain" id="PRO_5029709118" evidence="4">
    <location>
        <begin position="19"/>
        <end position="135"/>
    </location>
</feature>
<dbReference type="PRINTS" id="PR00947">
    <property type="entry name" value="CUTICLE"/>
</dbReference>
<evidence type="ECO:0000313" key="5">
    <source>
        <dbReference type="EnsemblMetazoa" id="XP_001600141"/>
    </source>
</evidence>
<dbReference type="PROSITE" id="PS51155">
    <property type="entry name" value="CHIT_BIND_RR_2"/>
    <property type="match status" value="1"/>
</dbReference>
<feature type="signal peptide" evidence="4">
    <location>
        <begin position="1"/>
        <end position="18"/>
    </location>
</feature>
<evidence type="ECO:0000256" key="2">
    <source>
        <dbReference type="PROSITE-ProRule" id="PRU00497"/>
    </source>
</evidence>
<evidence type="ECO:0000256" key="1">
    <source>
        <dbReference type="ARBA" id="ARBA00022460"/>
    </source>
</evidence>
<dbReference type="Pfam" id="PF00379">
    <property type="entry name" value="Chitin_bind_4"/>
    <property type="match status" value="1"/>
</dbReference>
<dbReference type="InParanoid" id="A0A7M7GAX5"/>
<dbReference type="GO" id="GO:0008010">
    <property type="term" value="F:structural constituent of chitin-based larval cuticle"/>
    <property type="evidence" value="ECO:0007669"/>
    <property type="project" value="TreeGrafter"/>
</dbReference>
<dbReference type="PANTHER" id="PTHR10380">
    <property type="entry name" value="CUTICLE PROTEIN"/>
    <property type="match status" value="1"/>
</dbReference>
<proteinExistence type="predicted"/>
<dbReference type="EnsemblMetazoa" id="XM_001600091">
    <property type="protein sequence ID" value="XP_001600141"/>
    <property type="gene ID" value="LOC100115411"/>
</dbReference>
<name>A0A7M7GAX5_NASVI</name>
<accession>A0A7M7GAX5</accession>
<dbReference type="OrthoDB" id="6379191at2759"/>
<dbReference type="InterPro" id="IPR000618">
    <property type="entry name" value="Insect_cuticle"/>
</dbReference>
<dbReference type="KEGG" id="nvi:100115411"/>
<evidence type="ECO:0000313" key="6">
    <source>
        <dbReference type="Proteomes" id="UP000002358"/>
    </source>
</evidence>
<reference evidence="5" key="1">
    <citation type="submission" date="2021-01" db="UniProtKB">
        <authorList>
            <consortium name="EnsemblMetazoa"/>
        </authorList>
    </citation>
    <scope>IDENTIFICATION</scope>
</reference>